<dbReference type="EMBL" id="MK500597">
    <property type="protein sequence ID" value="QBK93492.1"/>
    <property type="molecule type" value="Genomic_DNA"/>
</dbReference>
<organism evidence="1">
    <name type="scientific">Pithovirus LCPAC404</name>
    <dbReference type="NCBI Taxonomy" id="2506597"/>
    <lineage>
        <taxon>Viruses</taxon>
        <taxon>Pithoviruses</taxon>
    </lineage>
</organism>
<evidence type="ECO:0000313" key="1">
    <source>
        <dbReference type="EMBL" id="QBK93492.1"/>
    </source>
</evidence>
<protein>
    <submittedName>
        <fullName evidence="1">Uncharacterized protein</fullName>
    </submittedName>
</protein>
<accession>A0A481ZDW6</accession>
<reference evidence="1" key="1">
    <citation type="journal article" date="2019" name="MBio">
        <title>Virus Genomes from Deep Sea Sediments Expand the Ocean Megavirome and Support Independent Origins of Viral Gigantism.</title>
        <authorList>
            <person name="Backstrom D."/>
            <person name="Yutin N."/>
            <person name="Jorgensen S.L."/>
            <person name="Dharamshi J."/>
            <person name="Homa F."/>
            <person name="Zaremba-Niedwiedzka K."/>
            <person name="Spang A."/>
            <person name="Wolf Y.I."/>
            <person name="Koonin E.V."/>
            <person name="Ettema T.J."/>
        </authorList>
    </citation>
    <scope>NUCLEOTIDE SEQUENCE</scope>
</reference>
<gene>
    <name evidence="1" type="ORF">LCPAC404_01960</name>
</gene>
<proteinExistence type="predicted"/>
<sequence length="187" mass="21843">MKNFTKLIYGVRAVGKDFGEILKKISNIAEERKEYDDLMKKWTDAENEHDKEHVREDFLESLSHCEDQDCQDFHFQMKENMENLSLIGDLELYGCPHDMRAVYDTAEMFLIGKTLKSLQYEHNPNIYAIPLDIWTRPDLPKEIEDLGELGIYIYRNDCLCCSTTNITVHKSGDFRINSHSIGCAYYV</sequence>
<name>A0A481ZDW6_9VIRU</name>